<dbReference type="Pfam" id="PF03441">
    <property type="entry name" value="FAD_binding_7"/>
    <property type="match status" value="1"/>
</dbReference>
<evidence type="ECO:0000256" key="5">
    <source>
        <dbReference type="ARBA" id="ARBA00022991"/>
    </source>
</evidence>
<keyword evidence="4 6" id="KW-0274">FAD</keyword>
<evidence type="ECO:0000313" key="8">
    <source>
        <dbReference type="EMBL" id="MDQ7247839.1"/>
    </source>
</evidence>
<dbReference type="Proteomes" id="UP001230156">
    <property type="component" value="Unassembled WGS sequence"/>
</dbReference>
<dbReference type="Gene3D" id="1.10.579.10">
    <property type="entry name" value="DNA Cyclobutane Dipyrimidine Photolyase, subunit A, domain 3"/>
    <property type="match status" value="1"/>
</dbReference>
<feature type="domain" description="Photolyase/cryptochrome alpha/beta" evidence="7">
    <location>
        <begin position="2"/>
        <end position="127"/>
    </location>
</feature>
<dbReference type="SUPFAM" id="SSF48173">
    <property type="entry name" value="Cryptochrome/photolyase FAD-binding domain"/>
    <property type="match status" value="1"/>
</dbReference>
<evidence type="ECO:0000256" key="1">
    <source>
        <dbReference type="ARBA" id="ARBA00001932"/>
    </source>
</evidence>
<keyword evidence="9" id="KW-1185">Reference proteome</keyword>
<dbReference type="Pfam" id="PF00875">
    <property type="entry name" value="DNA_photolyase"/>
    <property type="match status" value="1"/>
</dbReference>
<dbReference type="EMBL" id="JAUYVI010000003">
    <property type="protein sequence ID" value="MDQ7247839.1"/>
    <property type="molecule type" value="Genomic_DNA"/>
</dbReference>
<dbReference type="PANTHER" id="PTHR11455:SF9">
    <property type="entry name" value="CRYPTOCHROME CIRCADIAN CLOCK 5 ISOFORM X1"/>
    <property type="match status" value="1"/>
</dbReference>
<keyword evidence="5 6" id="KW-0157">Chromophore</keyword>
<name>A0ABU0YJF0_9PROT</name>
<evidence type="ECO:0000313" key="9">
    <source>
        <dbReference type="Proteomes" id="UP001230156"/>
    </source>
</evidence>
<evidence type="ECO:0000256" key="4">
    <source>
        <dbReference type="ARBA" id="ARBA00022827"/>
    </source>
</evidence>
<gene>
    <name evidence="8" type="ORF">Q8A70_09185</name>
</gene>
<organism evidence="8 9">
    <name type="scientific">Dongia sedimenti</name>
    <dbReference type="NCBI Taxonomy" id="3064282"/>
    <lineage>
        <taxon>Bacteria</taxon>
        <taxon>Pseudomonadati</taxon>
        <taxon>Pseudomonadota</taxon>
        <taxon>Alphaproteobacteria</taxon>
        <taxon>Rhodospirillales</taxon>
        <taxon>Dongiaceae</taxon>
        <taxon>Dongia</taxon>
    </lineage>
</organism>
<reference evidence="9" key="1">
    <citation type="submission" date="2023-08" db="EMBL/GenBank/DDBJ databases">
        <title>Rhodospirillaceae gen. nov., a novel taxon isolated from the Yangtze River Yuezi River estuary sludge.</title>
        <authorList>
            <person name="Ruan L."/>
        </authorList>
    </citation>
    <scope>NUCLEOTIDE SEQUENCE [LARGE SCALE GENOMIC DNA]</scope>
    <source>
        <strain evidence="9">R-7</strain>
    </source>
</reference>
<accession>A0ABU0YJF0</accession>
<dbReference type="EC" id="4.1.99.3" evidence="8"/>
<proteinExistence type="inferred from homology"/>
<comment type="caution">
    <text evidence="8">The sequence shown here is derived from an EMBL/GenBank/DDBJ whole genome shotgun (WGS) entry which is preliminary data.</text>
</comment>
<comment type="cofactor">
    <cofactor evidence="2">
        <name>FAD</name>
        <dbReference type="ChEBI" id="CHEBI:57692"/>
    </cofactor>
</comment>
<dbReference type="RefSeq" id="WP_379955276.1">
    <property type="nucleotide sequence ID" value="NZ_JAUYVI010000003.1"/>
</dbReference>
<comment type="cofactor">
    <cofactor evidence="1">
        <name>(6R)-5,10-methylene-5,6,7,8-tetrahydrofolate</name>
        <dbReference type="ChEBI" id="CHEBI:15636"/>
    </cofactor>
</comment>
<dbReference type="InterPro" id="IPR005101">
    <property type="entry name" value="Cryptochr/Photolyase_FAD-bd"/>
</dbReference>
<dbReference type="SUPFAM" id="SSF52425">
    <property type="entry name" value="Cryptochrome/photolyase, N-terminal domain"/>
    <property type="match status" value="1"/>
</dbReference>
<keyword evidence="8" id="KW-0456">Lyase</keyword>
<evidence type="ECO:0000256" key="2">
    <source>
        <dbReference type="ARBA" id="ARBA00001974"/>
    </source>
</evidence>
<sequence>MEPVLLWLRRDLRVGDNPALAAAAKTGRPVIPVVIRPAPDDIGGASAWWRGRSLRALRTSLRKLGSDVVLRTGEPLSILTGLAAETSAVEVHFNRTLEPEATKTDIALLSSMPKHGAIAVDHPANRLHEPWRLKTGTGGSFKVFTPFWRRLAESYRPPAALPTPRKLRAPDAWPESEAIEKWQVTASWSTGFAAEWKPGEAGAAARLTHLLDIVPQYSETRDRPDWEGTSRLSPHLAWGEISVHDIWRRLGERHGEAALPFLRQLGWRDFNSHLLYHFPKLPKEAWAAKFRGFPFLPHGKGLQAWQRGLTGYPIVDAGMRQLWATGWMHNRVRMIAASFLVKDQLIDWRRGEAWFWDTLVDADRAQNAGNWQWVAGSGADAAPYFRIFNPVTQSRKFDPEGAYIRRWVPELAMLDTKAIHAPWEAAPLDLDAAGIVLGKNYPQPILAHDEARQRALAAYEKIR</sequence>
<dbReference type="Gene3D" id="3.40.50.620">
    <property type="entry name" value="HUPs"/>
    <property type="match status" value="1"/>
</dbReference>
<comment type="similarity">
    <text evidence="6">Belongs to the DNA photolyase family.</text>
</comment>
<dbReference type="InterPro" id="IPR014729">
    <property type="entry name" value="Rossmann-like_a/b/a_fold"/>
</dbReference>
<dbReference type="InterPro" id="IPR036134">
    <property type="entry name" value="Crypto/Photolyase_FAD-like_sf"/>
</dbReference>
<dbReference type="InterPro" id="IPR036155">
    <property type="entry name" value="Crypto/Photolyase_N_sf"/>
</dbReference>
<dbReference type="PROSITE" id="PS00394">
    <property type="entry name" value="DNA_PHOTOLYASES_1_1"/>
    <property type="match status" value="1"/>
</dbReference>
<dbReference type="PROSITE" id="PS51645">
    <property type="entry name" value="PHR_CRY_ALPHA_BETA"/>
    <property type="match status" value="1"/>
</dbReference>
<dbReference type="PRINTS" id="PR00147">
    <property type="entry name" value="DNAPHOTLYASE"/>
</dbReference>
<dbReference type="PANTHER" id="PTHR11455">
    <property type="entry name" value="CRYPTOCHROME"/>
    <property type="match status" value="1"/>
</dbReference>
<evidence type="ECO:0000256" key="6">
    <source>
        <dbReference type="RuleBase" id="RU004182"/>
    </source>
</evidence>
<dbReference type="InterPro" id="IPR006050">
    <property type="entry name" value="DNA_photolyase_N"/>
</dbReference>
<keyword evidence="3 6" id="KW-0285">Flavoprotein</keyword>
<dbReference type="Gene3D" id="1.25.40.80">
    <property type="match status" value="1"/>
</dbReference>
<dbReference type="GO" id="GO:0003904">
    <property type="term" value="F:deoxyribodipyrimidine photo-lyase activity"/>
    <property type="evidence" value="ECO:0007669"/>
    <property type="project" value="UniProtKB-EC"/>
</dbReference>
<dbReference type="InterPro" id="IPR002081">
    <property type="entry name" value="Cryptochrome/DNA_photolyase_1"/>
</dbReference>
<evidence type="ECO:0000259" key="7">
    <source>
        <dbReference type="PROSITE" id="PS51645"/>
    </source>
</evidence>
<evidence type="ECO:0000256" key="3">
    <source>
        <dbReference type="ARBA" id="ARBA00022630"/>
    </source>
</evidence>
<dbReference type="InterPro" id="IPR018394">
    <property type="entry name" value="DNA_photolyase_1_CS_C"/>
</dbReference>
<protein>
    <submittedName>
        <fullName evidence="8">Deoxyribodipyrimidine photo-lyase</fullName>
        <ecNumber evidence="8">4.1.99.3</ecNumber>
    </submittedName>
</protein>